<accession>A0A2P5B406</accession>
<dbReference type="EMBL" id="JXTB01000369">
    <property type="protein sequence ID" value="PON43528.1"/>
    <property type="molecule type" value="Genomic_DNA"/>
</dbReference>
<feature type="region of interest" description="Disordered" evidence="1">
    <location>
        <begin position="33"/>
        <end position="92"/>
    </location>
</feature>
<dbReference type="Proteomes" id="UP000237105">
    <property type="component" value="Unassembled WGS sequence"/>
</dbReference>
<feature type="compositionally biased region" description="Basic and acidic residues" evidence="1">
    <location>
        <begin position="64"/>
        <end position="89"/>
    </location>
</feature>
<proteinExistence type="predicted"/>
<comment type="caution">
    <text evidence="2">The sequence shown here is derived from an EMBL/GenBank/DDBJ whole genome shotgun (WGS) entry which is preliminary data.</text>
</comment>
<name>A0A2P5B406_PARAD</name>
<evidence type="ECO:0000313" key="2">
    <source>
        <dbReference type="EMBL" id="PON43528.1"/>
    </source>
</evidence>
<dbReference type="AlphaFoldDB" id="A0A2P5B406"/>
<reference evidence="3" key="1">
    <citation type="submission" date="2016-06" db="EMBL/GenBank/DDBJ databases">
        <title>Parallel loss of symbiosis genes in relatives of nitrogen-fixing non-legume Parasponia.</title>
        <authorList>
            <person name="Van Velzen R."/>
            <person name="Holmer R."/>
            <person name="Bu F."/>
            <person name="Rutten L."/>
            <person name="Van Zeijl A."/>
            <person name="Liu W."/>
            <person name="Santuari L."/>
            <person name="Cao Q."/>
            <person name="Sharma T."/>
            <person name="Shen D."/>
            <person name="Roswanjaya Y."/>
            <person name="Wardhani T."/>
            <person name="Kalhor M.S."/>
            <person name="Jansen J."/>
            <person name="Van den Hoogen J."/>
            <person name="Gungor B."/>
            <person name="Hartog M."/>
            <person name="Hontelez J."/>
            <person name="Verver J."/>
            <person name="Yang W.-C."/>
            <person name="Schijlen E."/>
            <person name="Repin R."/>
            <person name="Schilthuizen M."/>
            <person name="Schranz E."/>
            <person name="Heidstra R."/>
            <person name="Miyata K."/>
            <person name="Fedorova E."/>
            <person name="Kohlen W."/>
            <person name="Bisseling T."/>
            <person name="Smit S."/>
            <person name="Geurts R."/>
        </authorList>
    </citation>
    <scope>NUCLEOTIDE SEQUENCE [LARGE SCALE GENOMIC DNA]</scope>
    <source>
        <strain evidence="3">cv. WU1-14</strain>
    </source>
</reference>
<sequence length="109" mass="12147">MVAGIVAGDGKTEMGQNGINGFFWRHRRQQQVARGGGSKWQPSGGSQMIGVADGGWRRSCGGAAERDPREERERDFWGERERGEEERGLVEQGHVAQPYRAVQFLKNCT</sequence>
<evidence type="ECO:0000313" key="3">
    <source>
        <dbReference type="Proteomes" id="UP000237105"/>
    </source>
</evidence>
<protein>
    <submittedName>
        <fullName evidence="2">Uncharacterized protein</fullName>
    </submittedName>
</protein>
<evidence type="ECO:0000256" key="1">
    <source>
        <dbReference type="SAM" id="MobiDB-lite"/>
    </source>
</evidence>
<keyword evidence="3" id="KW-1185">Reference proteome</keyword>
<gene>
    <name evidence="2" type="ORF">PanWU01x14_273010</name>
</gene>
<organism evidence="2 3">
    <name type="scientific">Parasponia andersonii</name>
    <name type="common">Sponia andersonii</name>
    <dbReference type="NCBI Taxonomy" id="3476"/>
    <lineage>
        <taxon>Eukaryota</taxon>
        <taxon>Viridiplantae</taxon>
        <taxon>Streptophyta</taxon>
        <taxon>Embryophyta</taxon>
        <taxon>Tracheophyta</taxon>
        <taxon>Spermatophyta</taxon>
        <taxon>Magnoliopsida</taxon>
        <taxon>eudicotyledons</taxon>
        <taxon>Gunneridae</taxon>
        <taxon>Pentapetalae</taxon>
        <taxon>rosids</taxon>
        <taxon>fabids</taxon>
        <taxon>Rosales</taxon>
        <taxon>Cannabaceae</taxon>
        <taxon>Parasponia</taxon>
    </lineage>
</organism>